<feature type="compositionally biased region" description="Basic residues" evidence="1">
    <location>
        <begin position="48"/>
        <end position="60"/>
    </location>
</feature>
<dbReference type="EMBL" id="ML121536">
    <property type="protein sequence ID" value="RPB25795.1"/>
    <property type="molecule type" value="Genomic_DNA"/>
</dbReference>
<accession>A0A3N4M6T7</accession>
<feature type="signal peptide" evidence="2">
    <location>
        <begin position="1"/>
        <end position="20"/>
    </location>
</feature>
<feature type="chain" id="PRO_5018028737" evidence="2">
    <location>
        <begin position="21"/>
        <end position="142"/>
    </location>
</feature>
<dbReference type="Proteomes" id="UP000267821">
    <property type="component" value="Unassembled WGS sequence"/>
</dbReference>
<protein>
    <submittedName>
        <fullName evidence="3">Uncharacterized protein</fullName>
    </submittedName>
</protein>
<feature type="compositionally biased region" description="Polar residues" evidence="1">
    <location>
        <begin position="132"/>
        <end position="142"/>
    </location>
</feature>
<evidence type="ECO:0000256" key="2">
    <source>
        <dbReference type="SAM" id="SignalP"/>
    </source>
</evidence>
<feature type="region of interest" description="Disordered" evidence="1">
    <location>
        <begin position="118"/>
        <end position="142"/>
    </location>
</feature>
<keyword evidence="2" id="KW-0732">Signal</keyword>
<evidence type="ECO:0000256" key="1">
    <source>
        <dbReference type="SAM" id="MobiDB-lite"/>
    </source>
</evidence>
<feature type="region of interest" description="Disordered" evidence="1">
    <location>
        <begin position="39"/>
        <end position="96"/>
    </location>
</feature>
<feature type="compositionally biased region" description="Acidic residues" evidence="1">
    <location>
        <begin position="79"/>
        <end position="89"/>
    </location>
</feature>
<evidence type="ECO:0000313" key="4">
    <source>
        <dbReference type="Proteomes" id="UP000267821"/>
    </source>
</evidence>
<dbReference type="AlphaFoldDB" id="A0A3N4M6T7"/>
<gene>
    <name evidence="3" type="ORF">L211DRAFT_835848</name>
</gene>
<sequence length="142" mass="15439">MLTTLSVIFLILSIPFLVQAGRNRNIFSSSPSLIRLRRTTSAPTVPTKKYKAGTRPKTKRRATDSGEAVNSIGALADEVVAEPEEDEGMTSDTSAESYVRFGRGMTYVEEKVGGGLVRSSVDHDRHPGITTRGPSHTYALSR</sequence>
<evidence type="ECO:0000313" key="3">
    <source>
        <dbReference type="EMBL" id="RPB25795.1"/>
    </source>
</evidence>
<organism evidence="3 4">
    <name type="scientific">Terfezia boudieri ATCC MYA-4762</name>
    <dbReference type="NCBI Taxonomy" id="1051890"/>
    <lineage>
        <taxon>Eukaryota</taxon>
        <taxon>Fungi</taxon>
        <taxon>Dikarya</taxon>
        <taxon>Ascomycota</taxon>
        <taxon>Pezizomycotina</taxon>
        <taxon>Pezizomycetes</taxon>
        <taxon>Pezizales</taxon>
        <taxon>Pezizaceae</taxon>
        <taxon>Terfezia</taxon>
    </lineage>
</organism>
<dbReference type="InParanoid" id="A0A3N4M6T7"/>
<keyword evidence="4" id="KW-1185">Reference proteome</keyword>
<proteinExistence type="predicted"/>
<dbReference type="OrthoDB" id="5356930at2759"/>
<reference evidence="3 4" key="1">
    <citation type="journal article" date="2018" name="Nat. Ecol. Evol.">
        <title>Pezizomycetes genomes reveal the molecular basis of ectomycorrhizal truffle lifestyle.</title>
        <authorList>
            <person name="Murat C."/>
            <person name="Payen T."/>
            <person name="Noel B."/>
            <person name="Kuo A."/>
            <person name="Morin E."/>
            <person name="Chen J."/>
            <person name="Kohler A."/>
            <person name="Krizsan K."/>
            <person name="Balestrini R."/>
            <person name="Da Silva C."/>
            <person name="Montanini B."/>
            <person name="Hainaut M."/>
            <person name="Levati E."/>
            <person name="Barry K.W."/>
            <person name="Belfiori B."/>
            <person name="Cichocki N."/>
            <person name="Clum A."/>
            <person name="Dockter R.B."/>
            <person name="Fauchery L."/>
            <person name="Guy J."/>
            <person name="Iotti M."/>
            <person name="Le Tacon F."/>
            <person name="Lindquist E.A."/>
            <person name="Lipzen A."/>
            <person name="Malagnac F."/>
            <person name="Mello A."/>
            <person name="Molinier V."/>
            <person name="Miyauchi S."/>
            <person name="Poulain J."/>
            <person name="Riccioni C."/>
            <person name="Rubini A."/>
            <person name="Sitrit Y."/>
            <person name="Splivallo R."/>
            <person name="Traeger S."/>
            <person name="Wang M."/>
            <person name="Zifcakova L."/>
            <person name="Wipf D."/>
            <person name="Zambonelli A."/>
            <person name="Paolocci F."/>
            <person name="Nowrousian M."/>
            <person name="Ottonello S."/>
            <person name="Baldrian P."/>
            <person name="Spatafora J.W."/>
            <person name="Henrissat B."/>
            <person name="Nagy L.G."/>
            <person name="Aury J.M."/>
            <person name="Wincker P."/>
            <person name="Grigoriev I.V."/>
            <person name="Bonfante P."/>
            <person name="Martin F.M."/>
        </authorList>
    </citation>
    <scope>NUCLEOTIDE SEQUENCE [LARGE SCALE GENOMIC DNA]</scope>
    <source>
        <strain evidence="3 4">ATCC MYA-4762</strain>
    </source>
</reference>
<name>A0A3N4M6T7_9PEZI</name>